<protein>
    <submittedName>
        <fullName evidence="3">Quinone oxidoreductase 1</fullName>
        <ecNumber evidence="3">1.6.5.5</ecNumber>
    </submittedName>
</protein>
<dbReference type="PANTHER" id="PTHR44154">
    <property type="entry name" value="QUINONE OXIDOREDUCTASE"/>
    <property type="match status" value="1"/>
</dbReference>
<dbReference type="InterPro" id="IPR020843">
    <property type="entry name" value="ER"/>
</dbReference>
<accession>A0A0F0KMD9</accession>
<sequence>MAQAIVQTEIGGPEVLTLVEVPDPVPAPDGVVVRIEAAGVNPIDVKQRSGLRPLPPITEPRHLGFDGAGVVTAVGADVTDVAVGARVAVRDTRGTYATALAVPAAHLTALPDAVTAAQGASLGIPAGTAYQSLRSLDVGAGDLLLLHAGSGAVGQAAIQFAVAWGASVIATGGRASQERLRGLGAIPVEYGPGLEDRIRAAADGREITVSLDGAGTDEAVAASLALVGDRQRIATIVRGPDAADLGIRAFSGGSPVPLSAQELAWRAEAVPVAVALIAEGRFSIEFGPELPLADAAEAHRLIEDHTAHGKIILRP</sequence>
<keyword evidence="4" id="KW-1185">Reference proteome</keyword>
<evidence type="ECO:0000259" key="2">
    <source>
        <dbReference type="SMART" id="SM00829"/>
    </source>
</evidence>
<keyword evidence="1" id="KW-0521">NADP</keyword>
<dbReference type="SUPFAM" id="SSF51735">
    <property type="entry name" value="NAD(P)-binding Rossmann-fold domains"/>
    <property type="match status" value="1"/>
</dbReference>
<dbReference type="RefSeq" id="WP_052674396.1">
    <property type="nucleotide sequence ID" value="NZ_FNGQ01000004.1"/>
</dbReference>
<dbReference type="InterPro" id="IPR036291">
    <property type="entry name" value="NAD(P)-bd_dom_sf"/>
</dbReference>
<name>A0A0F0KMD9_9MICO</name>
<dbReference type="InterPro" id="IPR011032">
    <property type="entry name" value="GroES-like_sf"/>
</dbReference>
<evidence type="ECO:0000313" key="3">
    <source>
        <dbReference type="EMBL" id="KJL21614.1"/>
    </source>
</evidence>
<dbReference type="Pfam" id="PF08240">
    <property type="entry name" value="ADH_N"/>
    <property type="match status" value="1"/>
</dbReference>
<proteinExistence type="predicted"/>
<dbReference type="CDD" id="cd05289">
    <property type="entry name" value="MDR_like_2"/>
    <property type="match status" value="1"/>
</dbReference>
<dbReference type="InterPro" id="IPR051603">
    <property type="entry name" value="Zinc-ADH_QOR/CCCR"/>
</dbReference>
<dbReference type="Proteomes" id="UP000033448">
    <property type="component" value="Unassembled WGS sequence"/>
</dbReference>
<dbReference type="Pfam" id="PF13602">
    <property type="entry name" value="ADH_zinc_N_2"/>
    <property type="match status" value="1"/>
</dbReference>
<dbReference type="Gene3D" id="3.90.180.10">
    <property type="entry name" value="Medium-chain alcohol dehydrogenases, catalytic domain"/>
    <property type="match status" value="1"/>
</dbReference>
<dbReference type="PANTHER" id="PTHR44154:SF1">
    <property type="entry name" value="QUINONE OXIDOREDUCTASE"/>
    <property type="match status" value="1"/>
</dbReference>
<dbReference type="SMART" id="SM00829">
    <property type="entry name" value="PKS_ER"/>
    <property type="match status" value="1"/>
</dbReference>
<dbReference type="GO" id="GO:0003960">
    <property type="term" value="F:quinone reductase (NADPH) activity"/>
    <property type="evidence" value="ECO:0007669"/>
    <property type="project" value="UniProtKB-EC"/>
</dbReference>
<comment type="caution">
    <text evidence="3">The sequence shown here is derived from an EMBL/GenBank/DDBJ whole genome shotgun (WGS) entry which is preliminary data.</text>
</comment>
<dbReference type="EC" id="1.6.5.5" evidence="3"/>
<dbReference type="InterPro" id="IPR013154">
    <property type="entry name" value="ADH-like_N"/>
</dbReference>
<dbReference type="Gene3D" id="3.40.50.720">
    <property type="entry name" value="NAD(P)-binding Rossmann-like Domain"/>
    <property type="match status" value="1"/>
</dbReference>
<feature type="domain" description="Enoyl reductase (ER)" evidence="2">
    <location>
        <begin position="11"/>
        <end position="313"/>
    </location>
</feature>
<keyword evidence="3" id="KW-0560">Oxidoreductase</keyword>
<gene>
    <name evidence="3" type="primary">qorA_2</name>
    <name evidence="3" type="ORF">RL72_02576</name>
</gene>
<dbReference type="PATRIC" id="fig|582680.7.peg.2631"/>
<dbReference type="EMBL" id="JYIT01000081">
    <property type="protein sequence ID" value="KJL21614.1"/>
    <property type="molecule type" value="Genomic_DNA"/>
</dbReference>
<dbReference type="SUPFAM" id="SSF50129">
    <property type="entry name" value="GroES-like"/>
    <property type="match status" value="1"/>
</dbReference>
<evidence type="ECO:0000256" key="1">
    <source>
        <dbReference type="ARBA" id="ARBA00022857"/>
    </source>
</evidence>
<evidence type="ECO:0000313" key="4">
    <source>
        <dbReference type="Proteomes" id="UP000033448"/>
    </source>
</evidence>
<dbReference type="AlphaFoldDB" id="A0A0F0KMD9"/>
<reference evidence="3 4" key="1">
    <citation type="submission" date="2015-02" db="EMBL/GenBank/DDBJ databases">
        <title>Draft genome sequences of ten Microbacterium spp. with emphasis on heavy metal contaminated environments.</title>
        <authorList>
            <person name="Corretto E."/>
        </authorList>
    </citation>
    <scope>NUCLEOTIDE SEQUENCE [LARGE SCALE GENOMIC DNA]</scope>
    <source>
        <strain evidence="3 4">DSM 23848</strain>
    </source>
</reference>
<organism evidence="3 4">
    <name type="scientific">Microbacterium azadirachtae</name>
    <dbReference type="NCBI Taxonomy" id="582680"/>
    <lineage>
        <taxon>Bacteria</taxon>
        <taxon>Bacillati</taxon>
        <taxon>Actinomycetota</taxon>
        <taxon>Actinomycetes</taxon>
        <taxon>Micrococcales</taxon>
        <taxon>Microbacteriaceae</taxon>
        <taxon>Microbacterium</taxon>
    </lineage>
</organism>
<dbReference type="OrthoDB" id="9801186at2"/>